<organism evidence="1 2">
    <name type="scientific">Lutibacter oceani</name>
    <dbReference type="NCBI Taxonomy" id="1853311"/>
    <lineage>
        <taxon>Bacteria</taxon>
        <taxon>Pseudomonadati</taxon>
        <taxon>Bacteroidota</taxon>
        <taxon>Flavobacteriia</taxon>
        <taxon>Flavobacteriales</taxon>
        <taxon>Flavobacteriaceae</taxon>
        <taxon>Lutibacter</taxon>
    </lineage>
</organism>
<dbReference type="SUPFAM" id="SSF46785">
    <property type="entry name" value="Winged helix' DNA-binding domain"/>
    <property type="match status" value="1"/>
</dbReference>
<dbReference type="RefSeq" id="WP_115878011.1">
    <property type="nucleotide sequence ID" value="NZ_QTTQ01000009.1"/>
</dbReference>
<name>A0A3D9S440_9FLAO</name>
<dbReference type="InterPro" id="IPR014710">
    <property type="entry name" value="RmlC-like_jellyroll"/>
</dbReference>
<accession>A0A3D9S440</accession>
<dbReference type="Proteomes" id="UP000256429">
    <property type="component" value="Unassembled WGS sequence"/>
</dbReference>
<dbReference type="InterPro" id="IPR018490">
    <property type="entry name" value="cNMP-bd_dom_sf"/>
</dbReference>
<evidence type="ECO:0000313" key="1">
    <source>
        <dbReference type="EMBL" id="REE83342.1"/>
    </source>
</evidence>
<dbReference type="Gene3D" id="2.60.120.10">
    <property type="entry name" value="Jelly Rolls"/>
    <property type="match status" value="1"/>
</dbReference>
<evidence type="ECO:0000313" key="2">
    <source>
        <dbReference type="Proteomes" id="UP000256429"/>
    </source>
</evidence>
<sequence>MKINEIVDNCFSDIFEKQLQNELCKYAILKHAEPDKIILEIRREIKFIPIIISGVAKVMRRDGKGNGIFLHYLSNNQTSSIAISYALENKNSQIRIKAESNITYIAIPVKIVNSWFEKYSSWRSYFLKQNQTQTYFLLEVINDIAFENLEFRVLKYIEHTSLIYKENTINKKHFDLARDLKVSREAISRVLKKLEKEDIVTLGRNKITLN</sequence>
<reference evidence="1 2" key="1">
    <citation type="submission" date="2018-08" db="EMBL/GenBank/DDBJ databases">
        <title>Genomic Encyclopedia of Type Strains, Phase III (KMG-III): the genomes of soil and plant-associated and newly described type strains.</title>
        <authorList>
            <person name="Whitman W."/>
        </authorList>
    </citation>
    <scope>NUCLEOTIDE SEQUENCE [LARGE SCALE GENOMIC DNA]</scope>
    <source>
        <strain evidence="1 2">325-5</strain>
    </source>
</reference>
<dbReference type="SUPFAM" id="SSF51206">
    <property type="entry name" value="cAMP-binding domain-like"/>
    <property type="match status" value="1"/>
</dbReference>
<dbReference type="OrthoDB" id="9776746at2"/>
<keyword evidence="2" id="KW-1185">Reference proteome</keyword>
<protein>
    <submittedName>
        <fullName evidence="1">CRP/FNR family transcriptional regulator</fullName>
    </submittedName>
</protein>
<comment type="caution">
    <text evidence="1">The sequence shown here is derived from an EMBL/GenBank/DDBJ whole genome shotgun (WGS) entry which is preliminary data.</text>
</comment>
<dbReference type="InterPro" id="IPR036388">
    <property type="entry name" value="WH-like_DNA-bd_sf"/>
</dbReference>
<dbReference type="EMBL" id="QTTQ01000009">
    <property type="protein sequence ID" value="REE83342.1"/>
    <property type="molecule type" value="Genomic_DNA"/>
</dbReference>
<proteinExistence type="predicted"/>
<dbReference type="GO" id="GO:0006355">
    <property type="term" value="P:regulation of DNA-templated transcription"/>
    <property type="evidence" value="ECO:0007669"/>
    <property type="project" value="InterPro"/>
</dbReference>
<gene>
    <name evidence="1" type="ORF">BX611_0631</name>
</gene>
<dbReference type="InterPro" id="IPR036390">
    <property type="entry name" value="WH_DNA-bd_sf"/>
</dbReference>
<dbReference type="Gene3D" id="1.10.10.10">
    <property type="entry name" value="Winged helix-like DNA-binding domain superfamily/Winged helix DNA-binding domain"/>
    <property type="match status" value="1"/>
</dbReference>
<dbReference type="AlphaFoldDB" id="A0A3D9S440"/>
<dbReference type="GO" id="GO:0003677">
    <property type="term" value="F:DNA binding"/>
    <property type="evidence" value="ECO:0007669"/>
    <property type="project" value="UniProtKB-KW"/>
</dbReference>